<sequence length="295" mass="31341">MNRSEQLNSTILATAHSSLLNLTAPLLQQVIDAWTELKTQQPLVHIMTNGVANNYVANVLLAAGASPAMIDNPFEAESFASIASAINLNLGTPTSEQMQAMQIAAKTAQSLGKIWVLDPVGYGPVLRWRSDMVDNLLQYQPSVIRGNASEIGALAGNHIQSKGVDSTISSESIYLQAQPLFEHAECIAISGEADFILSKELNAVIQINGGSYLQPKITASGCALGALTAAYCAVSNTITAGAMAAHIHFAIAGQKAYERANTVGSFNVAFLDEIYALDEEDLVQYSDFNILPLAG</sequence>
<evidence type="ECO:0000256" key="10">
    <source>
        <dbReference type="ARBA" id="ARBA00022977"/>
    </source>
</evidence>
<keyword evidence="7 11" id="KW-0418">Kinase</keyword>
<dbReference type="STRING" id="202951.GCA_001485025_01556"/>
<evidence type="ECO:0000256" key="1">
    <source>
        <dbReference type="ARBA" id="ARBA00001771"/>
    </source>
</evidence>
<dbReference type="GO" id="GO:0009229">
    <property type="term" value="P:thiamine diphosphate biosynthetic process"/>
    <property type="evidence" value="ECO:0007669"/>
    <property type="project" value="UniProtKB-UniRule"/>
</dbReference>
<gene>
    <name evidence="11" type="primary">thiM</name>
    <name evidence="12" type="ORF">EXE25_10060</name>
</gene>
<dbReference type="SUPFAM" id="SSF53613">
    <property type="entry name" value="Ribokinase-like"/>
    <property type="match status" value="1"/>
</dbReference>
<reference evidence="12 13" key="1">
    <citation type="submission" date="2019-02" db="EMBL/GenBank/DDBJ databases">
        <title>The Batch Genome Submission of Acinetobacter spp. strains.</title>
        <authorList>
            <person name="Qin J."/>
            <person name="Hu Y."/>
            <person name="Ye H."/>
            <person name="Wei L."/>
            <person name="Feng Y."/>
            <person name="Zong Z."/>
        </authorList>
    </citation>
    <scope>NUCLEOTIDE SEQUENCE [LARGE SCALE GENOMIC DNA]</scope>
    <source>
        <strain evidence="12 13">WCHABo060081</strain>
    </source>
</reference>
<dbReference type="EMBL" id="SGSU01000010">
    <property type="protein sequence ID" value="RZG66589.1"/>
    <property type="molecule type" value="Genomic_DNA"/>
</dbReference>
<evidence type="ECO:0000256" key="9">
    <source>
        <dbReference type="ARBA" id="ARBA00022842"/>
    </source>
</evidence>
<dbReference type="EC" id="2.7.1.50" evidence="11"/>
<dbReference type="GO" id="GO:0005524">
    <property type="term" value="F:ATP binding"/>
    <property type="evidence" value="ECO:0007669"/>
    <property type="project" value="UniProtKB-UniRule"/>
</dbReference>
<feature type="binding site" evidence="11">
    <location>
        <position position="145"/>
    </location>
    <ligand>
        <name>ATP</name>
        <dbReference type="ChEBI" id="CHEBI:30616"/>
    </ligand>
</feature>
<dbReference type="GO" id="GO:0009228">
    <property type="term" value="P:thiamine biosynthetic process"/>
    <property type="evidence" value="ECO:0007669"/>
    <property type="project" value="UniProtKB-KW"/>
</dbReference>
<comment type="pathway">
    <text evidence="3 11">Cofactor biosynthesis; thiamine diphosphate biosynthesis; 4-methyl-5-(2-phosphoethyl)-thiazole from 5-(2-hydroxyethyl)-4-methylthiazole: step 1/1.</text>
</comment>
<dbReference type="RefSeq" id="WP_130145981.1">
    <property type="nucleotide sequence ID" value="NZ_SGSU01000010.1"/>
</dbReference>
<feature type="binding site" evidence="11">
    <location>
        <position position="69"/>
    </location>
    <ligand>
        <name>substrate</name>
    </ligand>
</feature>
<evidence type="ECO:0000256" key="2">
    <source>
        <dbReference type="ARBA" id="ARBA00001946"/>
    </source>
</evidence>
<keyword evidence="5 11" id="KW-0479">Metal-binding</keyword>
<comment type="cofactor">
    <cofactor evidence="2 11">
        <name>Mg(2+)</name>
        <dbReference type="ChEBI" id="CHEBI:18420"/>
    </cofactor>
</comment>
<feature type="binding site" evidence="11">
    <location>
        <position position="219"/>
    </location>
    <ligand>
        <name>substrate</name>
    </ligand>
</feature>
<protein>
    <recommendedName>
        <fullName evidence="11">Hydroxyethylthiazole kinase</fullName>
        <ecNumber evidence="11">2.7.1.50</ecNumber>
    </recommendedName>
    <alternativeName>
        <fullName evidence="11">4-methyl-5-beta-hydroxyethylthiazole kinase</fullName>
        <shortName evidence="11">TH kinase</shortName>
        <shortName evidence="11">Thz kinase</shortName>
    </alternativeName>
</protein>
<dbReference type="PRINTS" id="PR01099">
    <property type="entry name" value="HYETHTZKNASE"/>
</dbReference>
<dbReference type="Proteomes" id="UP000293483">
    <property type="component" value="Unassembled WGS sequence"/>
</dbReference>
<dbReference type="UniPathway" id="UPA00060">
    <property type="reaction ID" value="UER00139"/>
</dbReference>
<keyword evidence="8 11" id="KW-0067">ATP-binding</keyword>
<proteinExistence type="inferred from homology"/>
<dbReference type="Pfam" id="PF02110">
    <property type="entry name" value="HK"/>
    <property type="match status" value="1"/>
</dbReference>
<evidence type="ECO:0000313" key="13">
    <source>
        <dbReference type="Proteomes" id="UP000293483"/>
    </source>
</evidence>
<evidence type="ECO:0000256" key="5">
    <source>
        <dbReference type="ARBA" id="ARBA00022723"/>
    </source>
</evidence>
<dbReference type="AlphaFoldDB" id="A0A4Q7AXB6"/>
<accession>A0A4Q7AXB6</accession>
<dbReference type="GO" id="GO:0004417">
    <property type="term" value="F:hydroxyethylthiazole kinase activity"/>
    <property type="evidence" value="ECO:0007669"/>
    <property type="project" value="UniProtKB-UniRule"/>
</dbReference>
<keyword evidence="6 11" id="KW-0547">Nucleotide-binding</keyword>
<dbReference type="HAMAP" id="MF_00228">
    <property type="entry name" value="Thz_kinase"/>
    <property type="match status" value="1"/>
</dbReference>
<comment type="similarity">
    <text evidence="11">Belongs to the Thz kinase family.</text>
</comment>
<comment type="function">
    <text evidence="11">Catalyzes the phosphorylation of the hydroxyl group of 4-methyl-5-beta-hydroxyethylthiazole (THZ).</text>
</comment>
<evidence type="ECO:0000256" key="7">
    <source>
        <dbReference type="ARBA" id="ARBA00022777"/>
    </source>
</evidence>
<evidence type="ECO:0000256" key="8">
    <source>
        <dbReference type="ARBA" id="ARBA00022840"/>
    </source>
</evidence>
<dbReference type="Gene3D" id="3.40.1190.20">
    <property type="match status" value="1"/>
</dbReference>
<dbReference type="InterPro" id="IPR029056">
    <property type="entry name" value="Ribokinase-like"/>
</dbReference>
<comment type="caution">
    <text evidence="12">The sequence shown here is derived from an EMBL/GenBank/DDBJ whole genome shotgun (WGS) entry which is preliminary data.</text>
</comment>
<comment type="catalytic activity">
    <reaction evidence="1 11">
        <text>5-(2-hydroxyethyl)-4-methylthiazole + ATP = 4-methyl-5-(2-phosphooxyethyl)-thiazole + ADP + H(+)</text>
        <dbReference type="Rhea" id="RHEA:24212"/>
        <dbReference type="ChEBI" id="CHEBI:15378"/>
        <dbReference type="ChEBI" id="CHEBI:17957"/>
        <dbReference type="ChEBI" id="CHEBI:30616"/>
        <dbReference type="ChEBI" id="CHEBI:58296"/>
        <dbReference type="ChEBI" id="CHEBI:456216"/>
        <dbReference type="EC" id="2.7.1.50"/>
    </reaction>
</comment>
<evidence type="ECO:0000313" key="12">
    <source>
        <dbReference type="EMBL" id="RZG66589.1"/>
    </source>
</evidence>
<dbReference type="NCBIfam" id="NF006830">
    <property type="entry name" value="PRK09355.1"/>
    <property type="match status" value="1"/>
</dbReference>
<dbReference type="PIRSF" id="PIRSF000513">
    <property type="entry name" value="Thz_kinase"/>
    <property type="match status" value="1"/>
</dbReference>
<keyword evidence="4 11" id="KW-0808">Transferase</keyword>
<evidence type="ECO:0000256" key="3">
    <source>
        <dbReference type="ARBA" id="ARBA00004868"/>
    </source>
</evidence>
<keyword evidence="9 11" id="KW-0460">Magnesium</keyword>
<evidence type="ECO:0000256" key="6">
    <source>
        <dbReference type="ARBA" id="ARBA00022741"/>
    </source>
</evidence>
<organism evidence="12 13">
    <name type="scientific">Acinetobacter bouvetii</name>
    <dbReference type="NCBI Taxonomy" id="202951"/>
    <lineage>
        <taxon>Bacteria</taxon>
        <taxon>Pseudomonadati</taxon>
        <taxon>Pseudomonadota</taxon>
        <taxon>Gammaproteobacteria</taxon>
        <taxon>Moraxellales</taxon>
        <taxon>Moraxellaceae</taxon>
        <taxon>Acinetobacter</taxon>
    </lineage>
</organism>
<feature type="binding site" evidence="11">
    <location>
        <position position="190"/>
    </location>
    <ligand>
        <name>ATP</name>
        <dbReference type="ChEBI" id="CHEBI:30616"/>
    </ligand>
</feature>
<evidence type="ECO:0000256" key="11">
    <source>
        <dbReference type="HAMAP-Rule" id="MF_00228"/>
    </source>
</evidence>
<dbReference type="GO" id="GO:0000287">
    <property type="term" value="F:magnesium ion binding"/>
    <property type="evidence" value="ECO:0007669"/>
    <property type="project" value="UniProtKB-UniRule"/>
</dbReference>
<dbReference type="InterPro" id="IPR000417">
    <property type="entry name" value="Hyethyz_kinase"/>
</dbReference>
<name>A0A4Q7AXB6_9GAMM</name>
<keyword evidence="10 11" id="KW-0784">Thiamine biosynthesis</keyword>
<dbReference type="CDD" id="cd01170">
    <property type="entry name" value="THZ_kinase"/>
    <property type="match status" value="1"/>
</dbReference>
<evidence type="ECO:0000256" key="4">
    <source>
        <dbReference type="ARBA" id="ARBA00022679"/>
    </source>
</evidence>